<accession>A0A1B6BX23</accession>
<feature type="region of interest" description="Disordered" evidence="1">
    <location>
        <begin position="51"/>
        <end position="108"/>
    </location>
</feature>
<proteinExistence type="predicted"/>
<dbReference type="AlphaFoldDB" id="A0A1B6BX23"/>
<feature type="compositionally biased region" description="Basic and acidic residues" evidence="1">
    <location>
        <begin position="337"/>
        <end position="349"/>
    </location>
</feature>
<reference evidence="2" key="1">
    <citation type="submission" date="2015-12" db="EMBL/GenBank/DDBJ databases">
        <title>De novo transcriptome assembly of four potential Pierce s Disease insect vectors from Arizona vineyards.</title>
        <authorList>
            <person name="Tassone E.E."/>
        </authorList>
    </citation>
    <scope>NUCLEOTIDE SEQUENCE</scope>
</reference>
<feature type="region of interest" description="Disordered" evidence="1">
    <location>
        <begin position="327"/>
        <end position="354"/>
    </location>
</feature>
<sequence length="397" mass="42813">VLVPVAASVSPSVDDVETNSLVGTLKRNKQSGNAVAEERFDSLLKSLAKDSITNNNLEDKNDSSSPFSSLGKTEEPESDVECVPSRSPIPNNRSITSAGTGPRPIPPDQLKCNILKAKVEEELKKTPTGGDTLDRGKISNVTDSAILNGESTPVNKKNHLFGKEQATFVSVGGDKLTLSLSCVEEDKVEVDENSSKEGPARSPTPVTVTHFSWGEAGKLEQRVVSPSLSPSPRSPTPFMSLSLTQPESLTFTNPFKNPFDSEAKPTTNPFLNHSNPFLAPNQLNGDLINKPDENNKENNKEVINGDAPKILSSPKQTKEILISPLLKSPSVGRHHDKSNGMEQQKKISDGKLAPENTLTQLSPWLVPSEPLMSLSATAKSKQDPTVITRKTVITTQL</sequence>
<gene>
    <name evidence="2" type="ORF">g.27680</name>
</gene>
<name>A0A1B6BX23_9HEMI</name>
<evidence type="ECO:0000313" key="2">
    <source>
        <dbReference type="EMBL" id="JAS05816.1"/>
    </source>
</evidence>
<protein>
    <submittedName>
        <fullName evidence="2">Uncharacterized protein</fullName>
    </submittedName>
</protein>
<dbReference type="EMBL" id="GEDC01031482">
    <property type="protein sequence ID" value="JAS05816.1"/>
    <property type="molecule type" value="Transcribed_RNA"/>
</dbReference>
<evidence type="ECO:0000256" key="1">
    <source>
        <dbReference type="SAM" id="MobiDB-lite"/>
    </source>
</evidence>
<feature type="non-terminal residue" evidence="2">
    <location>
        <position position="1"/>
    </location>
</feature>
<organism evidence="2">
    <name type="scientific">Clastoptera arizonana</name>
    <name type="common">Arizona spittle bug</name>
    <dbReference type="NCBI Taxonomy" id="38151"/>
    <lineage>
        <taxon>Eukaryota</taxon>
        <taxon>Metazoa</taxon>
        <taxon>Ecdysozoa</taxon>
        <taxon>Arthropoda</taxon>
        <taxon>Hexapoda</taxon>
        <taxon>Insecta</taxon>
        <taxon>Pterygota</taxon>
        <taxon>Neoptera</taxon>
        <taxon>Paraneoptera</taxon>
        <taxon>Hemiptera</taxon>
        <taxon>Auchenorrhyncha</taxon>
        <taxon>Cercopoidea</taxon>
        <taxon>Clastopteridae</taxon>
        <taxon>Clastoptera</taxon>
    </lineage>
</organism>
<feature type="compositionally biased region" description="Basic and acidic residues" evidence="1">
    <location>
        <begin position="289"/>
        <end position="300"/>
    </location>
</feature>
<feature type="region of interest" description="Disordered" evidence="1">
    <location>
        <begin position="286"/>
        <end position="315"/>
    </location>
</feature>
<feature type="compositionally biased region" description="Polar residues" evidence="1">
    <location>
        <begin position="88"/>
        <end position="99"/>
    </location>
</feature>